<dbReference type="STRING" id="1122156.SAMN02745117_00473"/>
<reference evidence="1 2" key="1">
    <citation type="submission" date="2016-11" db="EMBL/GenBank/DDBJ databases">
        <authorList>
            <person name="Jaros S."/>
            <person name="Januszkiewicz K."/>
            <person name="Wedrychowicz H."/>
        </authorList>
    </citation>
    <scope>NUCLEOTIDE SEQUENCE [LARGE SCALE GENOMIC DNA]</scope>
    <source>
        <strain evidence="1 2">DSM 16112</strain>
    </source>
</reference>
<dbReference type="Proteomes" id="UP000184327">
    <property type="component" value="Unassembled WGS sequence"/>
</dbReference>
<dbReference type="OrthoDB" id="7278101at2"/>
<dbReference type="RefSeq" id="WP_073354286.1">
    <property type="nucleotide sequence ID" value="NZ_FQUZ01000004.1"/>
</dbReference>
<dbReference type="SUPFAM" id="SSF48452">
    <property type="entry name" value="TPR-like"/>
    <property type="match status" value="1"/>
</dbReference>
<name>A0A1M4UGQ2_9BURK</name>
<evidence type="ECO:0000313" key="1">
    <source>
        <dbReference type="EMBL" id="SHE55834.1"/>
    </source>
</evidence>
<sequence length="396" mass="45151">MPTATSNPSPYGDLLRQANTLRRTGAFAEAAHTYLQAAETTDSPQEALLFHAISLKDAGQETPAIQAYQQLLARCPDYAVGWSLFGTWLRKINRLPEAIDALRHSLALRNDIETRNVLVMALYSQGELEAARLEGLRNLYEKDQEAMQHFSCHSPRPSLQLPAKVQAFDPQARTRNVIAFSLWGEQPAYVHGAIENARLATHLYYGWSTRIYHDDSVPADAIQALQRAGAQTVRITDPALQAIKPMWRFMAANDPEVDWFLCRDADSRLNAQELLAVQAWLHSGQPFHIMRDHIYHMELILAGMWGGAAGILPDIRQQLLHMPHYFNNAFADQAYLKNEIWPLIRDHSLTHDSEYHFYRGRDFPDAYRLPRPIHVGGSIKQMRHWREDTTDSLPRT</sequence>
<dbReference type="AlphaFoldDB" id="A0A1M4UGQ2"/>
<gene>
    <name evidence="1" type="ORF">SAMN02745117_00473</name>
</gene>
<dbReference type="Gene3D" id="1.25.40.10">
    <property type="entry name" value="Tetratricopeptide repeat domain"/>
    <property type="match status" value="1"/>
</dbReference>
<dbReference type="InterPro" id="IPR011990">
    <property type="entry name" value="TPR-like_helical_dom_sf"/>
</dbReference>
<organism evidence="1 2">
    <name type="scientific">Lampropedia hyalina DSM 16112</name>
    <dbReference type="NCBI Taxonomy" id="1122156"/>
    <lineage>
        <taxon>Bacteria</taxon>
        <taxon>Pseudomonadati</taxon>
        <taxon>Pseudomonadota</taxon>
        <taxon>Betaproteobacteria</taxon>
        <taxon>Burkholderiales</taxon>
        <taxon>Comamonadaceae</taxon>
        <taxon>Lampropedia</taxon>
    </lineage>
</organism>
<evidence type="ECO:0000313" key="2">
    <source>
        <dbReference type="Proteomes" id="UP000184327"/>
    </source>
</evidence>
<accession>A0A1M4UGQ2</accession>
<keyword evidence="2" id="KW-1185">Reference proteome</keyword>
<protein>
    <submittedName>
        <fullName evidence="1">Uncharacterized protein</fullName>
    </submittedName>
</protein>
<dbReference type="EMBL" id="FQUZ01000004">
    <property type="protein sequence ID" value="SHE55834.1"/>
    <property type="molecule type" value="Genomic_DNA"/>
</dbReference>
<proteinExistence type="predicted"/>